<organism evidence="1 2">
    <name type="scientific">Belliella aquatica</name>
    <dbReference type="NCBI Taxonomy" id="1323734"/>
    <lineage>
        <taxon>Bacteria</taxon>
        <taxon>Pseudomonadati</taxon>
        <taxon>Bacteroidota</taxon>
        <taxon>Cytophagia</taxon>
        <taxon>Cytophagales</taxon>
        <taxon>Cyclobacteriaceae</taxon>
        <taxon>Belliella</taxon>
    </lineage>
</organism>
<sequence length="214" mass="24901">MGLMVCTQPKPVEAAPIAIAEIIRQGVKKVIIAVDLQIQRLQNESIWLQNAQKTIENALSKLRLEEIADWTGRQKTLYEDYYQGLWRVKNLISQYQRVKDIAKIQAALLNEYQQTWRLLTQSGDFTFEELQKKQVIYSGILQESLLHLDQLTFLMKNQLTNIGDAGRLDGIHELGMKIQVNYDALRRYNTHNLLISQYRKQSKKELNTLKSIQQ</sequence>
<keyword evidence="2" id="KW-1185">Reference proteome</keyword>
<evidence type="ECO:0000313" key="2">
    <source>
        <dbReference type="Proteomes" id="UP000635885"/>
    </source>
</evidence>
<comment type="caution">
    <text evidence="1">The sequence shown here is derived from an EMBL/GenBank/DDBJ whole genome shotgun (WGS) entry which is preliminary data.</text>
</comment>
<protein>
    <recommendedName>
        <fullName evidence="3">Conjugal transfer protein TraI</fullName>
    </recommendedName>
</protein>
<proteinExistence type="predicted"/>
<gene>
    <name evidence="1" type="ORF">GCM10010993_09070</name>
</gene>
<reference evidence="2" key="1">
    <citation type="journal article" date="2019" name="Int. J. Syst. Evol. Microbiol.">
        <title>The Global Catalogue of Microorganisms (GCM) 10K type strain sequencing project: providing services to taxonomists for standard genome sequencing and annotation.</title>
        <authorList>
            <consortium name="The Broad Institute Genomics Platform"/>
            <consortium name="The Broad Institute Genome Sequencing Center for Infectious Disease"/>
            <person name="Wu L."/>
            <person name="Ma J."/>
        </authorList>
    </citation>
    <scope>NUCLEOTIDE SEQUENCE [LARGE SCALE GENOMIC DNA]</scope>
    <source>
        <strain evidence="2">CGMCC 1.12479</strain>
    </source>
</reference>
<evidence type="ECO:0000313" key="1">
    <source>
        <dbReference type="EMBL" id="GGC32252.1"/>
    </source>
</evidence>
<accession>A0ABQ1LZ31</accession>
<dbReference type="Proteomes" id="UP000635885">
    <property type="component" value="Unassembled WGS sequence"/>
</dbReference>
<dbReference type="EMBL" id="BMFD01000002">
    <property type="protein sequence ID" value="GGC32252.1"/>
    <property type="molecule type" value="Genomic_DNA"/>
</dbReference>
<name>A0ABQ1LZ31_9BACT</name>
<evidence type="ECO:0008006" key="3">
    <source>
        <dbReference type="Google" id="ProtNLM"/>
    </source>
</evidence>